<comment type="caution">
    <text evidence="10">The sequence shown here is derived from an EMBL/GenBank/DDBJ whole genome shotgun (WGS) entry which is preliminary data.</text>
</comment>
<sequence>MNWYLVWIIGFLLLLLVISVVATTRVKSADGYVMADFRLGFFPICGSVIATVTGSAALIGGAGKGFEMGLSYNITGVAYASFTIAAVLLLGPVIRRLRLYTVPELFARRFGKVAALIPALIVGLLYMTPTFGMQLVGMGAILASITDLTVFWGILAGFVVTLAFTLVGGMPSVAWTDAIQTFVILAGVIITLIMGINYVGGIGTIIESTPADHFSFTSIGGIELLNWFLIFGPFYIVWQTTWQRLTAAKSDRVGIWAVVIGFAVSVIIGAAAILIGIAALQMFPAGTMPDVIYTSFIAEIFHGSIGGLLMVSLLAALLTGATSFLLSGAINISKDIYQGWINPQAKDDQILSVSRISVAAMAVIGLGIALAIKDIIAIYQVALSFTATTLVMPVLAAMFWKRATKRGVVWSMIAAMAVSLVWRFSGQPFGIHEILPGLITSAIVLIAVSLTTRHSDDEVVVAYYHAYRAGELRTHGVDEEPAAPGDVPAGTSTAAESTAAGRATEPEAEVAAGTQPARTTEPASPGGQQRWTQAE</sequence>
<dbReference type="GO" id="GO:0005886">
    <property type="term" value="C:plasma membrane"/>
    <property type="evidence" value="ECO:0007669"/>
    <property type="project" value="TreeGrafter"/>
</dbReference>
<feature type="transmembrane region" description="Helical" evidence="9">
    <location>
        <begin position="253"/>
        <end position="280"/>
    </location>
</feature>
<dbReference type="EMBL" id="PNFZ01000010">
    <property type="protein sequence ID" value="PMB97039.1"/>
    <property type="molecule type" value="Genomic_DNA"/>
</dbReference>
<feature type="transmembrane region" description="Helical" evidence="9">
    <location>
        <begin position="407"/>
        <end position="425"/>
    </location>
</feature>
<dbReference type="Proteomes" id="UP000235703">
    <property type="component" value="Unassembled WGS sequence"/>
</dbReference>
<evidence type="ECO:0000256" key="8">
    <source>
        <dbReference type="SAM" id="MobiDB-lite"/>
    </source>
</evidence>
<evidence type="ECO:0000256" key="9">
    <source>
        <dbReference type="SAM" id="Phobius"/>
    </source>
</evidence>
<evidence type="ECO:0000256" key="4">
    <source>
        <dbReference type="ARBA" id="ARBA00022692"/>
    </source>
</evidence>
<dbReference type="OrthoDB" id="3802925at2"/>
<feature type="transmembrane region" description="Helical" evidence="9">
    <location>
        <begin position="149"/>
        <end position="170"/>
    </location>
</feature>
<comment type="subcellular location">
    <subcellularLocation>
        <location evidence="1">Membrane</location>
        <topology evidence="1">Multi-pass membrane protein</topology>
    </subcellularLocation>
</comment>
<evidence type="ECO:0000256" key="3">
    <source>
        <dbReference type="ARBA" id="ARBA00022448"/>
    </source>
</evidence>
<feature type="transmembrane region" description="Helical" evidence="9">
    <location>
        <begin position="115"/>
        <end position="143"/>
    </location>
</feature>
<keyword evidence="4 9" id="KW-0812">Transmembrane</keyword>
<keyword evidence="3" id="KW-0813">Transport</keyword>
<evidence type="ECO:0000313" key="11">
    <source>
        <dbReference type="Proteomes" id="UP000235703"/>
    </source>
</evidence>
<feature type="transmembrane region" description="Helical" evidence="9">
    <location>
        <begin position="378"/>
        <end position="400"/>
    </location>
</feature>
<feature type="transmembrane region" description="Helical" evidence="9">
    <location>
        <begin position="39"/>
        <end position="62"/>
    </location>
</feature>
<dbReference type="CDD" id="cd10322">
    <property type="entry name" value="SLC5sbd"/>
    <property type="match status" value="1"/>
</dbReference>
<evidence type="ECO:0000256" key="1">
    <source>
        <dbReference type="ARBA" id="ARBA00004141"/>
    </source>
</evidence>
<evidence type="ECO:0000256" key="6">
    <source>
        <dbReference type="ARBA" id="ARBA00023136"/>
    </source>
</evidence>
<keyword evidence="11" id="KW-1185">Reference proteome</keyword>
<feature type="transmembrane region" description="Helical" evidence="9">
    <location>
        <begin position="300"/>
        <end position="329"/>
    </location>
</feature>
<organism evidence="10 11">
    <name type="scientific">Brevibacterium luteolum</name>
    <dbReference type="NCBI Taxonomy" id="199591"/>
    <lineage>
        <taxon>Bacteria</taxon>
        <taxon>Bacillati</taxon>
        <taxon>Actinomycetota</taxon>
        <taxon>Actinomycetes</taxon>
        <taxon>Micrococcales</taxon>
        <taxon>Brevibacteriaceae</taxon>
        <taxon>Brevibacterium</taxon>
    </lineage>
</organism>
<name>A0A2N6PED2_9MICO</name>
<keyword evidence="6 9" id="KW-0472">Membrane</keyword>
<dbReference type="AlphaFoldDB" id="A0A2N6PED2"/>
<reference evidence="10 11" key="1">
    <citation type="submission" date="2017-09" db="EMBL/GenBank/DDBJ databases">
        <title>Bacterial strain isolated from the female urinary microbiota.</title>
        <authorList>
            <person name="Thomas-White K."/>
            <person name="Kumar N."/>
            <person name="Forster S."/>
            <person name="Putonti C."/>
            <person name="Lawley T."/>
            <person name="Wolfe A.J."/>
        </authorList>
    </citation>
    <scope>NUCLEOTIDE SEQUENCE [LARGE SCALE GENOMIC DNA]</scope>
    <source>
        <strain evidence="10 11">UMB0680</strain>
    </source>
</reference>
<keyword evidence="5 9" id="KW-1133">Transmembrane helix</keyword>
<dbReference type="InterPro" id="IPR038377">
    <property type="entry name" value="Na/Glc_symporter_sf"/>
</dbReference>
<feature type="transmembrane region" description="Helical" evidence="9">
    <location>
        <begin position="182"/>
        <end position="206"/>
    </location>
</feature>
<evidence type="ECO:0008006" key="12">
    <source>
        <dbReference type="Google" id="ProtNLM"/>
    </source>
</evidence>
<dbReference type="RefSeq" id="WP_102163044.1">
    <property type="nucleotide sequence ID" value="NZ_PNFZ01000010.1"/>
</dbReference>
<evidence type="ECO:0000256" key="5">
    <source>
        <dbReference type="ARBA" id="ARBA00022989"/>
    </source>
</evidence>
<feature type="transmembrane region" description="Helical" evidence="9">
    <location>
        <begin position="350"/>
        <end position="372"/>
    </location>
</feature>
<accession>A0A2N6PED2</accession>
<dbReference type="PROSITE" id="PS50283">
    <property type="entry name" value="NA_SOLUT_SYMP_3"/>
    <property type="match status" value="1"/>
</dbReference>
<dbReference type="InterPro" id="IPR001734">
    <property type="entry name" value="Na/solute_symporter"/>
</dbReference>
<feature type="region of interest" description="Disordered" evidence="8">
    <location>
        <begin position="475"/>
        <end position="535"/>
    </location>
</feature>
<feature type="transmembrane region" description="Helical" evidence="9">
    <location>
        <begin position="74"/>
        <end position="94"/>
    </location>
</feature>
<protein>
    <recommendedName>
        <fullName evidence="12">Sodium:solute symporter family protein</fullName>
    </recommendedName>
</protein>
<gene>
    <name evidence="10" type="ORF">CJ198_13025</name>
</gene>
<feature type="compositionally biased region" description="Low complexity" evidence="8">
    <location>
        <begin position="489"/>
        <end position="503"/>
    </location>
</feature>
<evidence type="ECO:0000256" key="7">
    <source>
        <dbReference type="RuleBase" id="RU362091"/>
    </source>
</evidence>
<feature type="transmembrane region" description="Helical" evidence="9">
    <location>
        <begin position="431"/>
        <end position="450"/>
    </location>
</feature>
<dbReference type="InterPro" id="IPR050277">
    <property type="entry name" value="Sodium:Solute_Symporter"/>
</dbReference>
<dbReference type="PANTHER" id="PTHR48086">
    <property type="entry name" value="SODIUM/PROLINE SYMPORTER-RELATED"/>
    <property type="match status" value="1"/>
</dbReference>
<feature type="transmembrane region" description="Helical" evidence="9">
    <location>
        <begin position="218"/>
        <end position="241"/>
    </location>
</feature>
<evidence type="ECO:0000313" key="10">
    <source>
        <dbReference type="EMBL" id="PMB97039.1"/>
    </source>
</evidence>
<comment type="similarity">
    <text evidence="2 7">Belongs to the sodium:solute symporter (SSF) (TC 2.A.21) family.</text>
</comment>
<dbReference type="PANTHER" id="PTHR48086:SF7">
    <property type="entry name" value="SODIUM-SOLUTE SYMPORTER-RELATED"/>
    <property type="match status" value="1"/>
</dbReference>
<dbReference type="GO" id="GO:0022857">
    <property type="term" value="F:transmembrane transporter activity"/>
    <property type="evidence" value="ECO:0007669"/>
    <property type="project" value="InterPro"/>
</dbReference>
<dbReference type="Gene3D" id="1.20.1730.10">
    <property type="entry name" value="Sodium/glucose cotransporter"/>
    <property type="match status" value="1"/>
</dbReference>
<evidence type="ECO:0000256" key="2">
    <source>
        <dbReference type="ARBA" id="ARBA00006434"/>
    </source>
</evidence>
<proteinExistence type="inferred from homology"/>
<feature type="compositionally biased region" description="Polar residues" evidence="8">
    <location>
        <begin position="516"/>
        <end position="535"/>
    </location>
</feature>
<dbReference type="Pfam" id="PF00474">
    <property type="entry name" value="SSF"/>
    <property type="match status" value="1"/>
</dbReference>
<feature type="transmembrane region" description="Helical" evidence="9">
    <location>
        <begin position="6"/>
        <end position="27"/>
    </location>
</feature>